<keyword evidence="3" id="KW-1185">Reference proteome</keyword>
<name>A0A9P0F622_BEMTA</name>
<gene>
    <name evidence="2" type="ORF">BEMITA_LOCUS8304</name>
</gene>
<feature type="compositionally biased region" description="Basic residues" evidence="1">
    <location>
        <begin position="49"/>
        <end position="60"/>
    </location>
</feature>
<accession>A0A9P0F622</accession>
<evidence type="ECO:0000313" key="2">
    <source>
        <dbReference type="EMBL" id="CAH0389483.1"/>
    </source>
</evidence>
<sequence>MSSNSDRLGQWALGQGPSTSGSTLAPNLIRGIDHMRDSRLNKVSTHPLLRFRPRKTRRGKPTTSWKNRTPGMFLPAR</sequence>
<dbReference type="EMBL" id="OU963865">
    <property type="protein sequence ID" value="CAH0389483.1"/>
    <property type="molecule type" value="Genomic_DNA"/>
</dbReference>
<organism evidence="2 3">
    <name type="scientific">Bemisia tabaci</name>
    <name type="common">Sweetpotato whitefly</name>
    <name type="synonym">Aleurodes tabaci</name>
    <dbReference type="NCBI Taxonomy" id="7038"/>
    <lineage>
        <taxon>Eukaryota</taxon>
        <taxon>Metazoa</taxon>
        <taxon>Ecdysozoa</taxon>
        <taxon>Arthropoda</taxon>
        <taxon>Hexapoda</taxon>
        <taxon>Insecta</taxon>
        <taxon>Pterygota</taxon>
        <taxon>Neoptera</taxon>
        <taxon>Paraneoptera</taxon>
        <taxon>Hemiptera</taxon>
        <taxon>Sternorrhyncha</taxon>
        <taxon>Aleyrodoidea</taxon>
        <taxon>Aleyrodidae</taxon>
        <taxon>Aleyrodinae</taxon>
        <taxon>Bemisia</taxon>
    </lineage>
</organism>
<feature type="compositionally biased region" description="Polar residues" evidence="1">
    <location>
        <begin position="16"/>
        <end position="25"/>
    </location>
</feature>
<evidence type="ECO:0000313" key="3">
    <source>
        <dbReference type="Proteomes" id="UP001152759"/>
    </source>
</evidence>
<dbReference type="Proteomes" id="UP001152759">
    <property type="component" value="Chromosome 4"/>
</dbReference>
<dbReference type="AlphaFoldDB" id="A0A9P0F622"/>
<evidence type="ECO:0000256" key="1">
    <source>
        <dbReference type="SAM" id="MobiDB-lite"/>
    </source>
</evidence>
<reference evidence="2" key="1">
    <citation type="submission" date="2021-12" db="EMBL/GenBank/DDBJ databases">
        <authorList>
            <person name="King R."/>
        </authorList>
    </citation>
    <scope>NUCLEOTIDE SEQUENCE</scope>
</reference>
<protein>
    <submittedName>
        <fullName evidence="2">Uncharacterized protein</fullName>
    </submittedName>
</protein>
<proteinExistence type="predicted"/>
<feature type="compositionally biased region" description="Basic and acidic residues" evidence="1">
    <location>
        <begin position="31"/>
        <end position="40"/>
    </location>
</feature>
<feature type="region of interest" description="Disordered" evidence="1">
    <location>
        <begin position="1"/>
        <end position="77"/>
    </location>
</feature>